<dbReference type="CDD" id="cd09276">
    <property type="entry name" value="Rnase_HI_RT_non_LTR"/>
    <property type="match status" value="1"/>
</dbReference>
<dbReference type="GO" id="GO:0003676">
    <property type="term" value="F:nucleic acid binding"/>
    <property type="evidence" value="ECO:0007669"/>
    <property type="project" value="InterPro"/>
</dbReference>
<accession>A0A4Y2DS83</accession>
<name>A0A4Y2DS83_ARAVE</name>
<dbReference type="PANTHER" id="PTHR47326:SF1">
    <property type="entry name" value="HTH PSQ-TYPE DOMAIN-CONTAINING PROTEIN"/>
    <property type="match status" value="1"/>
</dbReference>
<keyword evidence="3" id="KW-1185">Reference proteome</keyword>
<organism evidence="2 3">
    <name type="scientific">Araneus ventricosus</name>
    <name type="common">Orbweaver spider</name>
    <name type="synonym">Epeira ventricosa</name>
    <dbReference type="NCBI Taxonomy" id="182803"/>
    <lineage>
        <taxon>Eukaryota</taxon>
        <taxon>Metazoa</taxon>
        <taxon>Ecdysozoa</taxon>
        <taxon>Arthropoda</taxon>
        <taxon>Chelicerata</taxon>
        <taxon>Arachnida</taxon>
        <taxon>Araneae</taxon>
        <taxon>Araneomorphae</taxon>
        <taxon>Entelegynae</taxon>
        <taxon>Araneoidea</taxon>
        <taxon>Araneidae</taxon>
        <taxon>Araneus</taxon>
    </lineage>
</organism>
<gene>
    <name evidence="2" type="ORF">AVEN_66824_1</name>
</gene>
<dbReference type="SUPFAM" id="SSF53098">
    <property type="entry name" value="Ribonuclease H-like"/>
    <property type="match status" value="1"/>
</dbReference>
<sequence length="320" mass="36428">MLEIFAFPQIEDLQPNIIFQQDGSPPHWSLEVRKVLDENFPSRWIGSGGPIPWPPRFPDITSLDFLWGYVKNIVYQSPIRDIDELKSRTKAVIQTVDSAVLHRTCIDDNTGLSVCNFPKDETPDVYCFKLNKNYTVFLAELAAIDFGVRCALENHKSINIHTDSRSSIEALRSARPRSVFLISVKKNFYVPGDLVGLDWVKAHIGDPGNELAERHAKLAALEGEELGNPTPYSYIKLKIYKELIKNCQCSWDNYDSESARRVRSYVPCVDKKFLIYNKFLIFLTSHGPFPFISIDLKISILHYALVDDSVMQTTTHSTAL</sequence>
<evidence type="ECO:0000259" key="1">
    <source>
        <dbReference type="PROSITE" id="PS50879"/>
    </source>
</evidence>
<dbReference type="OrthoDB" id="6437659at2759"/>
<dbReference type="PANTHER" id="PTHR47326">
    <property type="entry name" value="TRANSPOSABLE ELEMENT TC3 TRANSPOSASE-LIKE PROTEIN"/>
    <property type="match status" value="1"/>
</dbReference>
<evidence type="ECO:0000313" key="2">
    <source>
        <dbReference type="EMBL" id="GBM18465.1"/>
    </source>
</evidence>
<dbReference type="Gene3D" id="3.30.420.10">
    <property type="entry name" value="Ribonuclease H-like superfamily/Ribonuclease H"/>
    <property type="match status" value="2"/>
</dbReference>
<comment type="caution">
    <text evidence="2">The sequence shown here is derived from an EMBL/GenBank/DDBJ whole genome shotgun (WGS) entry which is preliminary data.</text>
</comment>
<evidence type="ECO:0000313" key="3">
    <source>
        <dbReference type="Proteomes" id="UP000499080"/>
    </source>
</evidence>
<feature type="domain" description="RNase H type-1" evidence="1">
    <location>
        <begin position="88"/>
        <end position="221"/>
    </location>
</feature>
<dbReference type="PROSITE" id="PS50879">
    <property type="entry name" value="RNASE_H_1"/>
    <property type="match status" value="1"/>
</dbReference>
<dbReference type="AlphaFoldDB" id="A0A4Y2DS83"/>
<dbReference type="InterPro" id="IPR002156">
    <property type="entry name" value="RNaseH_domain"/>
</dbReference>
<proteinExistence type="predicted"/>
<dbReference type="InterPro" id="IPR012337">
    <property type="entry name" value="RNaseH-like_sf"/>
</dbReference>
<dbReference type="GO" id="GO:0004523">
    <property type="term" value="F:RNA-DNA hybrid ribonuclease activity"/>
    <property type="evidence" value="ECO:0007669"/>
    <property type="project" value="InterPro"/>
</dbReference>
<dbReference type="EMBL" id="BGPR01000404">
    <property type="protein sequence ID" value="GBM18465.1"/>
    <property type="molecule type" value="Genomic_DNA"/>
</dbReference>
<dbReference type="InterPro" id="IPR036397">
    <property type="entry name" value="RNaseH_sf"/>
</dbReference>
<dbReference type="Proteomes" id="UP000499080">
    <property type="component" value="Unassembled WGS sequence"/>
</dbReference>
<protein>
    <recommendedName>
        <fullName evidence="1">RNase H type-1 domain-containing protein</fullName>
    </recommendedName>
</protein>
<reference evidence="2 3" key="1">
    <citation type="journal article" date="2019" name="Sci. Rep.">
        <title>Orb-weaving spider Araneus ventricosus genome elucidates the spidroin gene catalogue.</title>
        <authorList>
            <person name="Kono N."/>
            <person name="Nakamura H."/>
            <person name="Ohtoshi R."/>
            <person name="Moran D.A.P."/>
            <person name="Shinohara A."/>
            <person name="Yoshida Y."/>
            <person name="Fujiwara M."/>
            <person name="Mori M."/>
            <person name="Tomita M."/>
            <person name="Arakawa K."/>
        </authorList>
    </citation>
    <scope>NUCLEOTIDE SEQUENCE [LARGE SCALE GENOMIC DNA]</scope>
</reference>